<name>V5UR76_9CAUD</name>
<evidence type="ECO:0000313" key="1">
    <source>
        <dbReference type="EMBL" id="AHB80471.1"/>
    </source>
</evidence>
<accession>V5UR76</accession>
<dbReference type="KEGG" id="vg:18504633"/>
<evidence type="ECO:0000313" key="2">
    <source>
        <dbReference type="Proteomes" id="UP000018808"/>
    </source>
</evidence>
<dbReference type="EMBL" id="KF156338">
    <property type="protein sequence ID" value="AHB80471.1"/>
    <property type="molecule type" value="Genomic_DNA"/>
</dbReference>
<proteinExistence type="predicted"/>
<dbReference type="RefSeq" id="YP_009008191.1">
    <property type="nucleotide sequence ID" value="NC_023587.1"/>
</dbReference>
<dbReference type="GeneID" id="18504633"/>
<organism evidence="1 2">
    <name type="scientific">Synechococcus phage ACG-2014h</name>
    <dbReference type="NCBI Taxonomy" id="1340810"/>
    <lineage>
        <taxon>Viruses</taxon>
        <taxon>Duplodnaviria</taxon>
        <taxon>Heunggongvirae</taxon>
        <taxon>Uroviricota</taxon>
        <taxon>Caudoviricetes</taxon>
        <taxon>Pantevenvirales</taxon>
        <taxon>Kyanoviridae</taxon>
        <taxon>Sedonavirus</taxon>
        <taxon>Sedonavirus tusconh</taxon>
    </lineage>
</organism>
<reference evidence="1 2" key="1">
    <citation type="journal article" date="2014" name="Nature">
        <title>Viral tagging reveals discrete populations in Synechococcus viral genome sequence space.</title>
        <authorList>
            <person name="Deng L."/>
            <person name="Ignacio Espinoza J.C."/>
            <person name="Gregory A.C."/>
            <person name="Poulos B.T."/>
            <person name="Weitz J.S."/>
            <person name="Hugenholtz P."/>
            <person name="Sullivan M.B."/>
        </authorList>
    </citation>
    <scope>NUCLEOTIDE SEQUENCE [LARGE SCALE GENOMIC DNA]</scope>
</reference>
<dbReference type="Proteomes" id="UP000018808">
    <property type="component" value="Segment"/>
</dbReference>
<gene>
    <name evidence="1" type="ORF">S-MbCM7_057</name>
</gene>
<sequence length="41" mass="4897">MTIEEFYKEIEDQLQEELGYQDDSYDDATYASVDFDYTTQS</sequence>
<protein>
    <submittedName>
        <fullName evidence="1">Uncharacterized protein</fullName>
    </submittedName>
</protein>
<keyword evidence="2" id="KW-1185">Reference proteome</keyword>